<evidence type="ECO:0000259" key="1">
    <source>
        <dbReference type="Pfam" id="PF05876"/>
    </source>
</evidence>
<gene>
    <name evidence="2" type="ORF">HALTITAN_2314</name>
</gene>
<proteinExistence type="predicted"/>
<dbReference type="RefSeq" id="WP_009287852.1">
    <property type="nucleotide sequence ID" value="NZ_AOPO01000010.1"/>
</dbReference>
<protein>
    <submittedName>
        <fullName evidence="2">Phage terminase GpA</fullName>
    </submittedName>
</protein>
<name>L9U7W1_9GAMM</name>
<dbReference type="InterPro" id="IPR046453">
    <property type="entry name" value="GpA_ATPase"/>
</dbReference>
<accession>L9U7W1</accession>
<sequence length="197" mass="21379">MKFAAERVIDYAGGSGVSVASLASKASPADLDISPTPNDMVSLLNMPLIEMEGVHVVTADVVSVGGLVFVGLRAAHKVRGQCQIEAAAEESPHKLNFHVPCPLCGEEHILKWGGPDTGFGIKWHQGKPETALYLCEHNGCVIEQHEPHDESREHSIKDVVWVCAESLIHLDFADQTEDQARTFHPSLIALLILTPFS</sequence>
<dbReference type="PATRIC" id="fig|1204738.3.peg.3492"/>
<comment type="caution">
    <text evidence="2">The sequence shown here is derived from an EMBL/GenBank/DDBJ whole genome shotgun (WGS) entry which is preliminary data.</text>
</comment>
<reference evidence="2 3" key="1">
    <citation type="journal article" date="2013" name="Genome Announc.">
        <title>Draft Genome of the Marine Gammaproteobacterium Halomonas titanicae.</title>
        <authorList>
            <person name="Sanchez-Porro C."/>
            <person name="de la Haba R.R."/>
            <person name="Cruz-Hernandez N."/>
            <person name="Gonzalez J.M."/>
            <person name="Reyes-Guirao C."/>
            <person name="Navarro-Sampedro L."/>
            <person name="Carballo M."/>
            <person name="Ventosa A."/>
        </authorList>
    </citation>
    <scope>NUCLEOTIDE SEQUENCE [LARGE SCALE GENOMIC DNA]</scope>
    <source>
        <strain evidence="2 3">BH1</strain>
    </source>
</reference>
<dbReference type="AlphaFoldDB" id="L9U7W1"/>
<dbReference type="GO" id="GO:0016887">
    <property type="term" value="F:ATP hydrolysis activity"/>
    <property type="evidence" value="ECO:0007669"/>
    <property type="project" value="InterPro"/>
</dbReference>
<evidence type="ECO:0000313" key="2">
    <source>
        <dbReference type="EMBL" id="ELY20985.1"/>
    </source>
</evidence>
<dbReference type="EMBL" id="AOPO01000010">
    <property type="protein sequence ID" value="ELY20985.1"/>
    <property type="molecule type" value="Genomic_DNA"/>
</dbReference>
<feature type="domain" description="Phage terminase large subunit GpA ATPase" evidence="1">
    <location>
        <begin position="78"/>
        <end position="148"/>
    </location>
</feature>
<evidence type="ECO:0000313" key="3">
    <source>
        <dbReference type="Proteomes" id="UP000011651"/>
    </source>
</evidence>
<dbReference type="Proteomes" id="UP000011651">
    <property type="component" value="Unassembled WGS sequence"/>
</dbReference>
<organism evidence="2 3">
    <name type="scientific">Vreelandella titanicae BH1</name>
    <dbReference type="NCBI Taxonomy" id="1204738"/>
    <lineage>
        <taxon>Bacteria</taxon>
        <taxon>Pseudomonadati</taxon>
        <taxon>Pseudomonadota</taxon>
        <taxon>Gammaproteobacteria</taxon>
        <taxon>Oceanospirillales</taxon>
        <taxon>Halomonadaceae</taxon>
        <taxon>Vreelandella</taxon>
    </lineage>
</organism>
<dbReference type="Pfam" id="PF05876">
    <property type="entry name" value="GpA_ATPase"/>
    <property type="match status" value="1"/>
</dbReference>